<keyword evidence="4 13" id="KW-0716">Sensory transduction</keyword>
<evidence type="ECO:0000256" key="8">
    <source>
        <dbReference type="ARBA" id="ARBA00023136"/>
    </source>
</evidence>
<keyword evidence="6 14" id="KW-1133">Transmembrane helix</keyword>
<dbReference type="PANTHER" id="PTHR11394:SF27">
    <property type="entry name" value="TASTE RECEPTOR TYPE 2 MEMBER 20"/>
    <property type="match status" value="1"/>
</dbReference>
<keyword evidence="10 13" id="KW-0807">Transducer</keyword>
<reference evidence="15" key="2">
    <citation type="submission" date="2025-08" db="UniProtKB">
        <authorList>
            <consortium name="Ensembl"/>
        </authorList>
    </citation>
    <scope>IDENTIFICATION</scope>
</reference>
<keyword evidence="9 13" id="KW-0675">Receptor</keyword>
<comment type="subcellular location">
    <subcellularLocation>
        <location evidence="1 13">Membrane</location>
        <topology evidence="1 13">Multi-pass membrane protein</topology>
    </subcellularLocation>
</comment>
<name>A0A8D2JUR6_THEGE</name>
<evidence type="ECO:0000256" key="4">
    <source>
        <dbReference type="ARBA" id="ARBA00022606"/>
    </source>
</evidence>
<comment type="function">
    <text evidence="11">Receptor that may play a role in the perception of bitterness and is gustducin-linked. May play a role in sensing the chemical composition of the gastrointestinal content. The activity of this receptor may stimulate alpha gustducin, mediate PLC-beta-2 activation and lead to the gating of TRPM5.</text>
</comment>
<reference evidence="15" key="3">
    <citation type="submission" date="2025-09" db="UniProtKB">
        <authorList>
            <consortium name="Ensembl"/>
        </authorList>
    </citation>
    <scope>IDENTIFICATION</scope>
</reference>
<feature type="transmembrane region" description="Helical" evidence="14">
    <location>
        <begin position="248"/>
        <end position="270"/>
    </location>
</feature>
<feature type="transmembrane region" description="Helical" evidence="14">
    <location>
        <begin position="24"/>
        <end position="48"/>
    </location>
</feature>
<organism evidence="15 16">
    <name type="scientific">Theropithecus gelada</name>
    <name type="common">Gelada baboon</name>
    <dbReference type="NCBI Taxonomy" id="9565"/>
    <lineage>
        <taxon>Eukaryota</taxon>
        <taxon>Metazoa</taxon>
        <taxon>Chordata</taxon>
        <taxon>Craniata</taxon>
        <taxon>Vertebrata</taxon>
        <taxon>Euteleostomi</taxon>
        <taxon>Mammalia</taxon>
        <taxon>Eutheria</taxon>
        <taxon>Euarchontoglires</taxon>
        <taxon>Primates</taxon>
        <taxon>Haplorrhini</taxon>
        <taxon>Catarrhini</taxon>
        <taxon>Cercopithecidae</taxon>
        <taxon>Cercopithecinae</taxon>
        <taxon>Theropithecus</taxon>
    </lineage>
</organism>
<accession>A0A8D2JUR6</accession>
<evidence type="ECO:0000313" key="16">
    <source>
        <dbReference type="Proteomes" id="UP000694411"/>
    </source>
</evidence>
<sequence length="321" mass="36558">MRATLAFVSLLEYAKHYLRDFILITFLPIFSILVVVTFVLGNFANGFIALVNSIEWVNRQKISSADQILTALAVSRVGLLWVILLLWYATVLNPDSYSLAVRITTTNAWAVTNHFSIWVATSLGIFYLLKIANFSNFIFLHLKRRIKSIIPVILLRSLLFLVCHLVVVNMDGSMWTKEYDGNVSWEIKLSDSTHLSDMTVTTLANLIPLILSLISFLLLICSLSKHLKKMQLHGKGSPDPNTEVHIKTLQTVISFLLLLAIYFLSLITSIWNLRRRLQKEPVLLLCQTTAIIYPSFHSFTLIWGSKKLKQTFLLILCQSRC</sequence>
<evidence type="ECO:0000256" key="9">
    <source>
        <dbReference type="ARBA" id="ARBA00023170"/>
    </source>
</evidence>
<evidence type="ECO:0000256" key="6">
    <source>
        <dbReference type="ARBA" id="ARBA00022989"/>
    </source>
</evidence>
<dbReference type="Gene3D" id="1.20.1070.10">
    <property type="entry name" value="Rhodopsin 7-helix transmembrane proteins"/>
    <property type="match status" value="1"/>
</dbReference>
<evidence type="ECO:0000313" key="15">
    <source>
        <dbReference type="Ensembl" id="ENSTGEP00000002921.1"/>
    </source>
</evidence>
<evidence type="ECO:0000256" key="3">
    <source>
        <dbReference type="ARBA" id="ARBA00022480"/>
    </source>
</evidence>
<feature type="transmembrane region" description="Helical" evidence="14">
    <location>
        <begin position="282"/>
        <end position="303"/>
    </location>
</feature>
<evidence type="ECO:0000256" key="14">
    <source>
        <dbReference type="SAM" id="Phobius"/>
    </source>
</evidence>
<keyword evidence="5 13" id="KW-0812">Transmembrane</keyword>
<dbReference type="Pfam" id="PF05296">
    <property type="entry name" value="TAS2R"/>
    <property type="match status" value="1"/>
</dbReference>
<evidence type="ECO:0000256" key="1">
    <source>
        <dbReference type="ARBA" id="ARBA00004141"/>
    </source>
</evidence>
<dbReference type="GO" id="GO:0004930">
    <property type="term" value="F:G protein-coupled receptor activity"/>
    <property type="evidence" value="ECO:0007669"/>
    <property type="project" value="UniProtKB-KW"/>
</dbReference>
<proteinExistence type="inferred from homology"/>
<keyword evidence="8 13" id="KW-0472">Membrane</keyword>
<dbReference type="Ensembl" id="ENSTGET00000003595.1">
    <property type="protein sequence ID" value="ENSTGEP00000002921.1"/>
    <property type="gene ID" value="ENSTGEG00000002527.1"/>
</dbReference>
<dbReference type="InterPro" id="IPR007960">
    <property type="entry name" value="TAS2R"/>
</dbReference>
<dbReference type="GO" id="GO:0033038">
    <property type="term" value="F:bitter taste receptor activity"/>
    <property type="evidence" value="ECO:0007669"/>
    <property type="project" value="InterPro"/>
</dbReference>
<feature type="transmembrane region" description="Helical" evidence="14">
    <location>
        <begin position="149"/>
        <end position="167"/>
    </location>
</feature>
<dbReference type="FunFam" id="1.20.1070.10:FF:000042">
    <property type="entry name" value="Taste receptor type 2 member 7"/>
    <property type="match status" value="1"/>
</dbReference>
<evidence type="ECO:0000256" key="7">
    <source>
        <dbReference type="ARBA" id="ARBA00023040"/>
    </source>
</evidence>
<keyword evidence="7 13" id="KW-0297">G-protein coupled receptor</keyword>
<dbReference type="CDD" id="cd15027">
    <property type="entry name" value="7tm_TAS2R43-like"/>
    <property type="match status" value="1"/>
</dbReference>
<keyword evidence="16" id="KW-1185">Reference proteome</keyword>
<evidence type="ECO:0000256" key="10">
    <source>
        <dbReference type="ARBA" id="ARBA00023224"/>
    </source>
</evidence>
<dbReference type="AlphaFoldDB" id="A0A8D2JUR6"/>
<protein>
    <recommendedName>
        <fullName evidence="13">Taste receptor type 2</fullName>
    </recommendedName>
</protein>
<evidence type="ECO:0000256" key="11">
    <source>
        <dbReference type="ARBA" id="ARBA00024847"/>
    </source>
</evidence>
<evidence type="ECO:0000256" key="5">
    <source>
        <dbReference type="ARBA" id="ARBA00022692"/>
    </source>
</evidence>
<evidence type="ECO:0000256" key="13">
    <source>
        <dbReference type="RuleBase" id="RU004424"/>
    </source>
</evidence>
<evidence type="ECO:0000256" key="2">
    <source>
        <dbReference type="ARBA" id="ARBA00007376"/>
    </source>
</evidence>
<feature type="transmembrane region" description="Helical" evidence="14">
    <location>
        <begin position="108"/>
        <end position="129"/>
    </location>
</feature>
<keyword evidence="3 13" id="KW-0919">Taste</keyword>
<dbReference type="Proteomes" id="UP000694411">
    <property type="component" value="Chromosome 11"/>
</dbReference>
<feature type="transmembrane region" description="Helical" evidence="14">
    <location>
        <begin position="68"/>
        <end position="88"/>
    </location>
</feature>
<feature type="transmembrane region" description="Helical" evidence="14">
    <location>
        <begin position="206"/>
        <end position="227"/>
    </location>
</feature>
<reference evidence="15" key="1">
    <citation type="submission" date="2018-05" db="EMBL/GenBank/DDBJ databases">
        <title>Whole genome of Theropithecus gelada.</title>
        <authorList>
            <person name="Chiou K.L."/>
            <person name="Snyder-Mackler N."/>
        </authorList>
    </citation>
    <scope>NUCLEOTIDE SEQUENCE [LARGE SCALE GENOMIC DNA]</scope>
</reference>
<dbReference type="SUPFAM" id="SSF81321">
    <property type="entry name" value="Family A G protein-coupled receptor-like"/>
    <property type="match status" value="1"/>
</dbReference>
<evidence type="ECO:0000256" key="12">
    <source>
        <dbReference type="RuleBase" id="RU004423"/>
    </source>
</evidence>
<comment type="similarity">
    <text evidence="2 12">Belongs to the G-protein coupled receptor T2R family.</text>
</comment>
<dbReference type="GO" id="GO:0005886">
    <property type="term" value="C:plasma membrane"/>
    <property type="evidence" value="ECO:0007669"/>
    <property type="project" value="UniProtKB-ARBA"/>
</dbReference>
<dbReference type="PANTHER" id="PTHR11394">
    <property type="entry name" value="TASTE RECEPTOR TYPE 2"/>
    <property type="match status" value="1"/>
</dbReference>